<reference evidence="1 2" key="1">
    <citation type="submission" date="2020-04" db="EMBL/GenBank/DDBJ databases">
        <title>Molecular characterization of pseudomonads from Agaricus bisporus reveal novel blotch 2 pathogens in Western Europe.</title>
        <authorList>
            <person name="Taparia T."/>
            <person name="Krijger M."/>
            <person name="Haynes E."/>
            <person name="Elpinstone J.G."/>
            <person name="Noble R."/>
            <person name="Van Der Wolf J."/>
        </authorList>
    </citation>
    <scope>NUCLEOTIDE SEQUENCE [LARGE SCALE GENOMIC DNA]</scope>
    <source>
        <strain evidence="1 2">P8021</strain>
    </source>
</reference>
<organism evidence="1 2">
    <name type="scientific">Pseudomonas reactans</name>
    <dbReference type="NCBI Taxonomy" id="117680"/>
    <lineage>
        <taxon>Bacteria</taxon>
        <taxon>Pseudomonadati</taxon>
        <taxon>Pseudomonadota</taxon>
        <taxon>Gammaproteobacteria</taxon>
        <taxon>Pseudomonadales</taxon>
        <taxon>Pseudomonadaceae</taxon>
        <taxon>Pseudomonas</taxon>
    </lineage>
</organism>
<dbReference type="RefSeq" id="WP_177110714.1">
    <property type="nucleotide sequence ID" value="NZ_JACASD010000015.1"/>
</dbReference>
<sequence>MKQRYVIHEDKGLEGGKWTGMLIYTVLDMLDVNSPKEVLIHQSAEAAQRHCNRLNEEHAASL</sequence>
<evidence type="ECO:0000313" key="1">
    <source>
        <dbReference type="EMBL" id="NWE87932.1"/>
    </source>
</evidence>
<accession>A0A7Y8FYL1</accession>
<dbReference type="AlphaFoldDB" id="A0A7Y8FYL1"/>
<evidence type="ECO:0000313" key="2">
    <source>
        <dbReference type="Proteomes" id="UP000585226"/>
    </source>
</evidence>
<dbReference type="EMBL" id="JACASD010000015">
    <property type="protein sequence ID" value="NWE87932.1"/>
    <property type="molecule type" value="Genomic_DNA"/>
</dbReference>
<comment type="caution">
    <text evidence="1">The sequence shown here is derived from an EMBL/GenBank/DDBJ whole genome shotgun (WGS) entry which is preliminary data.</text>
</comment>
<gene>
    <name evidence="1" type="ORF">HX893_07285</name>
</gene>
<protein>
    <submittedName>
        <fullName evidence="1">Uncharacterized protein</fullName>
    </submittedName>
</protein>
<name>A0A7Y8FYL1_9PSED</name>
<proteinExistence type="predicted"/>
<dbReference type="Proteomes" id="UP000585226">
    <property type="component" value="Unassembled WGS sequence"/>
</dbReference>